<dbReference type="Proteomes" id="UP000077275">
    <property type="component" value="Unassembled WGS sequence"/>
</dbReference>
<keyword evidence="7" id="KW-1185">Reference proteome</keyword>
<gene>
    <name evidence="6" type="primary">speB</name>
    <name evidence="6" type="ORF">MBCUT_18000</name>
</gene>
<dbReference type="GO" id="GO:0008783">
    <property type="term" value="F:agmatinase activity"/>
    <property type="evidence" value="ECO:0007669"/>
    <property type="project" value="UniProtKB-EC"/>
</dbReference>
<protein>
    <submittedName>
        <fullName evidence="6">Agmatinase</fullName>
        <ecNumber evidence="6">3.5.3.11</ecNumber>
    </submittedName>
</protein>
<dbReference type="OrthoDB" id="7186at2157"/>
<comment type="similarity">
    <text evidence="1">Belongs to the arginase family. Agmatinase subfamily.</text>
</comment>
<dbReference type="GO" id="GO:0033389">
    <property type="term" value="P:putrescine biosynthetic process from arginine, via agmatine"/>
    <property type="evidence" value="ECO:0007669"/>
    <property type="project" value="TreeGrafter"/>
</dbReference>
<keyword evidence="3 5" id="KW-0378">Hydrolase</keyword>
<dbReference type="InterPro" id="IPR020855">
    <property type="entry name" value="Ureohydrolase_Mn_BS"/>
</dbReference>
<organism evidence="6 7">
    <name type="scientific">Methanobrevibacter cuticularis</name>
    <dbReference type="NCBI Taxonomy" id="47311"/>
    <lineage>
        <taxon>Archaea</taxon>
        <taxon>Methanobacteriati</taxon>
        <taxon>Methanobacteriota</taxon>
        <taxon>Methanomada group</taxon>
        <taxon>Methanobacteria</taxon>
        <taxon>Methanobacteriales</taxon>
        <taxon>Methanobacteriaceae</taxon>
        <taxon>Methanobrevibacter</taxon>
    </lineage>
</organism>
<keyword evidence="4" id="KW-0464">Manganese</keyword>
<evidence type="ECO:0000256" key="2">
    <source>
        <dbReference type="ARBA" id="ARBA00022723"/>
    </source>
</evidence>
<evidence type="ECO:0000256" key="5">
    <source>
        <dbReference type="RuleBase" id="RU003684"/>
    </source>
</evidence>
<reference evidence="6 7" key="1">
    <citation type="submission" date="2016-04" db="EMBL/GenBank/DDBJ databases">
        <title>Genome sequence of Methanobrevibacter cuticularis DSM 11139.</title>
        <authorList>
            <person name="Poehlein A."/>
            <person name="Seedorf H."/>
            <person name="Daniel R."/>
        </authorList>
    </citation>
    <scope>NUCLEOTIDE SEQUENCE [LARGE SCALE GENOMIC DNA]</scope>
    <source>
        <strain evidence="6 7">DSM 11139</strain>
    </source>
</reference>
<feature type="binding site" evidence="4">
    <location>
        <position position="233"/>
    </location>
    <ligand>
        <name>Mn(2+)</name>
        <dbReference type="ChEBI" id="CHEBI:29035"/>
        <label>1</label>
    </ligand>
</feature>
<dbReference type="InterPro" id="IPR023696">
    <property type="entry name" value="Ureohydrolase_dom_sf"/>
</dbReference>
<dbReference type="Gene3D" id="3.40.800.10">
    <property type="entry name" value="Ureohydrolase domain"/>
    <property type="match status" value="1"/>
</dbReference>
<dbReference type="PATRIC" id="fig|47311.3.peg.1955"/>
<dbReference type="InterPro" id="IPR006035">
    <property type="entry name" value="Ureohydrolase"/>
</dbReference>
<dbReference type="InterPro" id="IPR005925">
    <property type="entry name" value="Agmatinase-rel"/>
</dbReference>
<evidence type="ECO:0000256" key="1">
    <source>
        <dbReference type="ARBA" id="ARBA00009227"/>
    </source>
</evidence>
<dbReference type="CDD" id="cd11593">
    <property type="entry name" value="Agmatinase-like_2"/>
    <property type="match status" value="1"/>
</dbReference>
<dbReference type="PROSITE" id="PS51409">
    <property type="entry name" value="ARGINASE_2"/>
    <property type="match status" value="1"/>
</dbReference>
<comment type="caution">
    <text evidence="6">The sequence shown here is derived from an EMBL/GenBank/DDBJ whole genome shotgun (WGS) entry which is preliminary data.</text>
</comment>
<feature type="binding site" evidence="4">
    <location>
        <position position="153"/>
    </location>
    <ligand>
        <name>Mn(2+)</name>
        <dbReference type="ChEBI" id="CHEBI:29035"/>
        <label>1</label>
    </ligand>
</feature>
<comment type="cofactor">
    <cofactor evidence="4">
        <name>Mn(2+)</name>
        <dbReference type="ChEBI" id="CHEBI:29035"/>
    </cofactor>
    <text evidence="4">Binds 2 manganese ions per subunit.</text>
</comment>
<sequence length="303" mass="33813">MLFNTHDPGKFAFSKHYYDLEDIKALTKANPNNLSNWGIIGVPFDSTSSYHSGSRLGPIAIREASNSFEKYDISYNRELITNFYDFGDLNVVHGNCRKTSENLEQAVDELLSLGLFPIILGGEHSISLSPLKSLSKEYDINDITIVHFDAHMDMIDTYQGEKCSHATVMRRIHELSPKKIVQIGIRSASLEEDNYGLSNDNIEVFTSNYLNYANEHVKDELASINGPIYLSIDLDVFDPIYVPAVGNPIPNGISPNDMNQLLGILTKKQIIGFDLVELSTNTLGDRSAITAAKIVYDFLTLIN</sequence>
<dbReference type="SUPFAM" id="SSF52768">
    <property type="entry name" value="Arginase/deacetylase"/>
    <property type="match status" value="1"/>
</dbReference>
<proteinExistence type="inferred from homology"/>
<feature type="binding site" evidence="4">
    <location>
        <position position="151"/>
    </location>
    <ligand>
        <name>Mn(2+)</name>
        <dbReference type="ChEBI" id="CHEBI:29035"/>
        <label>1</label>
    </ligand>
</feature>
<dbReference type="Pfam" id="PF00491">
    <property type="entry name" value="Arginase"/>
    <property type="match status" value="1"/>
</dbReference>
<feature type="binding site" evidence="4">
    <location>
        <position position="149"/>
    </location>
    <ligand>
        <name>Mn(2+)</name>
        <dbReference type="ChEBI" id="CHEBI:29035"/>
        <label>1</label>
    </ligand>
</feature>
<dbReference type="PANTHER" id="PTHR11358">
    <property type="entry name" value="ARGINASE/AGMATINASE"/>
    <property type="match status" value="1"/>
</dbReference>
<accession>A0A166CYG9</accession>
<evidence type="ECO:0000313" key="6">
    <source>
        <dbReference type="EMBL" id="KZX14998.1"/>
    </source>
</evidence>
<dbReference type="PIRSF" id="PIRSF036979">
    <property type="entry name" value="Arginase"/>
    <property type="match status" value="1"/>
</dbReference>
<dbReference type="PANTHER" id="PTHR11358:SF26">
    <property type="entry name" value="GUANIDINO ACID HYDROLASE, MITOCHONDRIAL"/>
    <property type="match status" value="1"/>
</dbReference>
<name>A0A166CYG9_9EURY</name>
<dbReference type="AlphaFoldDB" id="A0A166CYG9"/>
<evidence type="ECO:0000256" key="4">
    <source>
        <dbReference type="PIRSR" id="PIRSR036979-1"/>
    </source>
</evidence>
<feature type="binding site" evidence="4">
    <location>
        <position position="124"/>
    </location>
    <ligand>
        <name>Mn(2+)</name>
        <dbReference type="ChEBI" id="CHEBI:29035"/>
        <label>2</label>
    </ligand>
</feature>
<evidence type="ECO:0000313" key="7">
    <source>
        <dbReference type="Proteomes" id="UP000077275"/>
    </source>
</evidence>
<dbReference type="EMBL" id="LWMW01000136">
    <property type="protein sequence ID" value="KZX14998.1"/>
    <property type="molecule type" value="Genomic_DNA"/>
</dbReference>
<feature type="binding site" evidence="4">
    <location>
        <position position="235"/>
    </location>
    <ligand>
        <name>Mn(2+)</name>
        <dbReference type="ChEBI" id="CHEBI:29035"/>
        <label>1</label>
    </ligand>
</feature>
<dbReference type="EC" id="3.5.3.11" evidence="6"/>
<keyword evidence="2 4" id="KW-0479">Metal-binding</keyword>
<dbReference type="GO" id="GO:0046872">
    <property type="term" value="F:metal ion binding"/>
    <property type="evidence" value="ECO:0007669"/>
    <property type="project" value="UniProtKB-KW"/>
</dbReference>
<dbReference type="NCBIfam" id="TIGR01230">
    <property type="entry name" value="agmatinase"/>
    <property type="match status" value="1"/>
</dbReference>
<dbReference type="PROSITE" id="PS01053">
    <property type="entry name" value="ARGINASE_1"/>
    <property type="match status" value="1"/>
</dbReference>
<dbReference type="RefSeq" id="WP_067260333.1">
    <property type="nucleotide sequence ID" value="NZ_LWMW01000136.1"/>
</dbReference>
<dbReference type="STRING" id="47311.MBCUT_18000"/>
<evidence type="ECO:0000256" key="3">
    <source>
        <dbReference type="ARBA" id="ARBA00022801"/>
    </source>
</evidence>